<dbReference type="Pfam" id="PF12833">
    <property type="entry name" value="HTH_18"/>
    <property type="match status" value="1"/>
</dbReference>
<gene>
    <name evidence="5" type="ordered locus">Hore_23290</name>
</gene>
<evidence type="ECO:0000313" key="5">
    <source>
        <dbReference type="EMBL" id="ACL71074.1"/>
    </source>
</evidence>
<dbReference type="PROSITE" id="PS01124">
    <property type="entry name" value="HTH_ARAC_FAMILY_2"/>
    <property type="match status" value="1"/>
</dbReference>
<protein>
    <submittedName>
        <fullName evidence="5">Transcriptional regulator, AraC family</fullName>
    </submittedName>
</protein>
<dbReference type="KEGG" id="hor:Hore_23290"/>
<keyword evidence="1" id="KW-0805">Transcription regulation</keyword>
<dbReference type="eggNOG" id="COG2207">
    <property type="taxonomic scope" value="Bacteria"/>
</dbReference>
<dbReference type="InterPro" id="IPR018062">
    <property type="entry name" value="HTH_AraC-typ_CS"/>
</dbReference>
<dbReference type="InterPro" id="IPR009057">
    <property type="entry name" value="Homeodomain-like_sf"/>
</dbReference>
<dbReference type="CDD" id="cd06986">
    <property type="entry name" value="cupin_MmsR-like_N"/>
    <property type="match status" value="1"/>
</dbReference>
<keyword evidence="3" id="KW-0804">Transcription</keyword>
<dbReference type="InterPro" id="IPR003313">
    <property type="entry name" value="AraC-bd"/>
</dbReference>
<dbReference type="EMBL" id="CP001098">
    <property type="protein sequence ID" value="ACL71074.1"/>
    <property type="molecule type" value="Genomic_DNA"/>
</dbReference>
<dbReference type="PANTHER" id="PTHR43280:SF30">
    <property type="entry name" value="MMSAB OPERON REGULATORY PROTEIN"/>
    <property type="match status" value="1"/>
</dbReference>
<dbReference type="AlphaFoldDB" id="B8D1C2"/>
<accession>B8D1C2</accession>
<dbReference type="SUPFAM" id="SSF46689">
    <property type="entry name" value="Homeodomain-like"/>
    <property type="match status" value="2"/>
</dbReference>
<dbReference type="InterPro" id="IPR037923">
    <property type="entry name" value="HTH-like"/>
</dbReference>
<dbReference type="GO" id="GO:0003700">
    <property type="term" value="F:DNA-binding transcription factor activity"/>
    <property type="evidence" value="ECO:0007669"/>
    <property type="project" value="InterPro"/>
</dbReference>
<name>B8D1C2_HALOH</name>
<organism evidence="5 6">
    <name type="scientific">Halothermothrix orenii (strain H 168 / OCM 544 / DSM 9562)</name>
    <dbReference type="NCBI Taxonomy" id="373903"/>
    <lineage>
        <taxon>Bacteria</taxon>
        <taxon>Bacillati</taxon>
        <taxon>Bacillota</taxon>
        <taxon>Clostridia</taxon>
        <taxon>Halanaerobiales</taxon>
        <taxon>Halothermotrichaceae</taxon>
        <taxon>Halothermothrix</taxon>
    </lineage>
</organism>
<proteinExistence type="predicted"/>
<evidence type="ECO:0000313" key="6">
    <source>
        <dbReference type="Proteomes" id="UP000000719"/>
    </source>
</evidence>
<sequence>MAYNHKDIDVNRLNLTDIDIYQCGQEKCKPGHSYGPAVRDHYLIHFIYNGRGIFQVGENTYHLEAGQGFLICPDIVTYYQADRHNPWEYAWIGFHGLKAKDYLNRANLSLANPVFSDTDGSPLRFIFEEMTAARKLKRSREIKLIGLIYVFLSHLIELNVSGSTPDNNSKENYIKKAIEYIEKNYSRHIKVIDIANHVGLDRSYLWSIFNEFLNTSPQQYLINYRINKACELMKNRNLNLSIGDISRSVGYKDPLTFSKTFKKTKGISPLHYQKQS</sequence>
<dbReference type="HOGENOM" id="CLU_000445_88_6_9"/>
<evidence type="ECO:0000256" key="1">
    <source>
        <dbReference type="ARBA" id="ARBA00023015"/>
    </source>
</evidence>
<dbReference type="STRING" id="373903.Hore_23290"/>
<dbReference type="Gene3D" id="2.60.120.280">
    <property type="entry name" value="Regulatory protein AraC"/>
    <property type="match status" value="1"/>
</dbReference>
<dbReference type="SMART" id="SM00342">
    <property type="entry name" value="HTH_ARAC"/>
    <property type="match status" value="1"/>
</dbReference>
<dbReference type="PROSITE" id="PS00041">
    <property type="entry name" value="HTH_ARAC_FAMILY_1"/>
    <property type="match status" value="1"/>
</dbReference>
<dbReference type="SUPFAM" id="SSF51215">
    <property type="entry name" value="Regulatory protein AraC"/>
    <property type="match status" value="1"/>
</dbReference>
<dbReference type="GO" id="GO:0043565">
    <property type="term" value="F:sequence-specific DNA binding"/>
    <property type="evidence" value="ECO:0007669"/>
    <property type="project" value="InterPro"/>
</dbReference>
<dbReference type="RefSeq" id="WP_015924042.1">
    <property type="nucleotide sequence ID" value="NC_011899.1"/>
</dbReference>
<evidence type="ECO:0000256" key="2">
    <source>
        <dbReference type="ARBA" id="ARBA00023125"/>
    </source>
</evidence>
<dbReference type="Gene3D" id="1.10.10.60">
    <property type="entry name" value="Homeodomain-like"/>
    <property type="match status" value="2"/>
</dbReference>
<evidence type="ECO:0000259" key="4">
    <source>
        <dbReference type="PROSITE" id="PS01124"/>
    </source>
</evidence>
<keyword evidence="6" id="KW-1185">Reference proteome</keyword>
<dbReference type="Proteomes" id="UP000000719">
    <property type="component" value="Chromosome"/>
</dbReference>
<dbReference type="InterPro" id="IPR018060">
    <property type="entry name" value="HTH_AraC"/>
</dbReference>
<dbReference type="PANTHER" id="PTHR43280">
    <property type="entry name" value="ARAC-FAMILY TRANSCRIPTIONAL REGULATOR"/>
    <property type="match status" value="1"/>
</dbReference>
<dbReference type="Pfam" id="PF02311">
    <property type="entry name" value="AraC_binding"/>
    <property type="match status" value="1"/>
</dbReference>
<evidence type="ECO:0000256" key="3">
    <source>
        <dbReference type="ARBA" id="ARBA00023163"/>
    </source>
</evidence>
<keyword evidence="2" id="KW-0238">DNA-binding</keyword>
<feature type="domain" description="HTH araC/xylS-type" evidence="4">
    <location>
        <begin position="175"/>
        <end position="275"/>
    </location>
</feature>
<reference evidence="5 6" key="1">
    <citation type="journal article" date="2009" name="PLoS ONE">
        <title>Genome analysis of the anaerobic thermohalophilic bacterium Halothermothrix orenii.</title>
        <authorList>
            <person name="Mavromatis K."/>
            <person name="Ivanova N."/>
            <person name="Anderson I."/>
            <person name="Lykidis A."/>
            <person name="Hooper S.D."/>
            <person name="Sun H."/>
            <person name="Kunin V."/>
            <person name="Lapidus A."/>
            <person name="Hugenholtz P."/>
            <person name="Patel B."/>
            <person name="Kyrpides N.C."/>
        </authorList>
    </citation>
    <scope>NUCLEOTIDE SEQUENCE [LARGE SCALE GENOMIC DNA]</scope>
    <source>
        <strain evidence="6">H 168 / OCM 544 / DSM 9562</strain>
    </source>
</reference>